<organism evidence="2 3">
    <name type="scientific">Luteolibacter arcticus</name>
    <dbReference type="NCBI Taxonomy" id="1581411"/>
    <lineage>
        <taxon>Bacteria</taxon>
        <taxon>Pseudomonadati</taxon>
        <taxon>Verrucomicrobiota</taxon>
        <taxon>Verrucomicrobiia</taxon>
        <taxon>Verrucomicrobiales</taxon>
        <taxon>Verrucomicrobiaceae</taxon>
        <taxon>Luteolibacter</taxon>
    </lineage>
</organism>
<sequence>MKSMLVLLLFSTVVSANIGESKEELIKRYGDAKGSGDTLSFEKDGLRVVATLWKGKCSMIMFWLIGEGDAPPQRKFTSEETEAILSRNPAHSTYLPADPKFDKLRAKVRKSSDQKFIATTSPEMITIQSAEYNEARDDQPIK</sequence>
<proteinExistence type="predicted"/>
<keyword evidence="3" id="KW-1185">Reference proteome</keyword>
<evidence type="ECO:0000256" key="1">
    <source>
        <dbReference type="SAM" id="SignalP"/>
    </source>
</evidence>
<reference evidence="2 3" key="1">
    <citation type="submission" date="2022-10" db="EMBL/GenBank/DDBJ databases">
        <title>Luteolibacter arcticus strain CCTCC AB 2014275, whole genome shotgun sequencing project.</title>
        <authorList>
            <person name="Zhao G."/>
            <person name="Shen L."/>
        </authorList>
    </citation>
    <scope>NUCLEOTIDE SEQUENCE [LARGE SCALE GENOMIC DNA]</scope>
    <source>
        <strain evidence="2 3">CCTCC AB 2014275</strain>
    </source>
</reference>
<protein>
    <submittedName>
        <fullName evidence="2">Uncharacterized protein</fullName>
    </submittedName>
</protein>
<accession>A0ABT3GFM8</accession>
<comment type="caution">
    <text evidence="2">The sequence shown here is derived from an EMBL/GenBank/DDBJ whole genome shotgun (WGS) entry which is preliminary data.</text>
</comment>
<gene>
    <name evidence="2" type="ORF">OKA05_07580</name>
</gene>
<feature type="chain" id="PRO_5045799723" evidence="1">
    <location>
        <begin position="17"/>
        <end position="142"/>
    </location>
</feature>
<evidence type="ECO:0000313" key="3">
    <source>
        <dbReference type="Proteomes" id="UP001320876"/>
    </source>
</evidence>
<feature type="signal peptide" evidence="1">
    <location>
        <begin position="1"/>
        <end position="16"/>
    </location>
</feature>
<name>A0ABT3GFM8_9BACT</name>
<dbReference type="RefSeq" id="WP_264486518.1">
    <property type="nucleotide sequence ID" value="NZ_JAPDDT010000002.1"/>
</dbReference>
<dbReference type="EMBL" id="JAPDDT010000002">
    <property type="protein sequence ID" value="MCW1922410.1"/>
    <property type="molecule type" value="Genomic_DNA"/>
</dbReference>
<evidence type="ECO:0000313" key="2">
    <source>
        <dbReference type="EMBL" id="MCW1922410.1"/>
    </source>
</evidence>
<dbReference type="Proteomes" id="UP001320876">
    <property type="component" value="Unassembled WGS sequence"/>
</dbReference>
<keyword evidence="1" id="KW-0732">Signal</keyword>